<evidence type="ECO:0008006" key="4">
    <source>
        <dbReference type="Google" id="ProtNLM"/>
    </source>
</evidence>
<dbReference type="AlphaFoldDB" id="A0AAV4TFN0"/>
<evidence type="ECO:0000313" key="2">
    <source>
        <dbReference type="EMBL" id="GIY43580.1"/>
    </source>
</evidence>
<feature type="compositionally biased region" description="Polar residues" evidence="1">
    <location>
        <begin position="11"/>
        <end position="20"/>
    </location>
</feature>
<protein>
    <recommendedName>
        <fullName evidence="4">Ycf15</fullName>
    </recommendedName>
</protein>
<keyword evidence="3" id="KW-1185">Reference proteome</keyword>
<dbReference type="Proteomes" id="UP001054837">
    <property type="component" value="Unassembled WGS sequence"/>
</dbReference>
<accession>A0AAV4TFN0</accession>
<reference evidence="2 3" key="1">
    <citation type="submission" date="2021-06" db="EMBL/GenBank/DDBJ databases">
        <title>Caerostris darwini draft genome.</title>
        <authorList>
            <person name="Kono N."/>
            <person name="Arakawa K."/>
        </authorList>
    </citation>
    <scope>NUCLEOTIDE SEQUENCE [LARGE SCALE GENOMIC DNA]</scope>
</reference>
<evidence type="ECO:0000313" key="3">
    <source>
        <dbReference type="Proteomes" id="UP001054837"/>
    </source>
</evidence>
<feature type="region of interest" description="Disordered" evidence="1">
    <location>
        <begin position="1"/>
        <end position="24"/>
    </location>
</feature>
<evidence type="ECO:0000256" key="1">
    <source>
        <dbReference type="SAM" id="MobiDB-lite"/>
    </source>
</evidence>
<comment type="caution">
    <text evidence="2">The sequence shown here is derived from an EMBL/GenBank/DDBJ whole genome shotgun (WGS) entry which is preliminary data.</text>
</comment>
<sequence length="124" mass="14124">MFYLARRSPSVEKSPTLQRQKSNRKKAYFLKGDCPWNSKSGIGEEFSAFNEVANFVVRGTYSRSLSGDIGWWWARIFPLELMPCHTLILVICPAIRIPINSPGPQSGRYFNSINLLCSRTESPH</sequence>
<organism evidence="2 3">
    <name type="scientific">Caerostris darwini</name>
    <dbReference type="NCBI Taxonomy" id="1538125"/>
    <lineage>
        <taxon>Eukaryota</taxon>
        <taxon>Metazoa</taxon>
        <taxon>Ecdysozoa</taxon>
        <taxon>Arthropoda</taxon>
        <taxon>Chelicerata</taxon>
        <taxon>Arachnida</taxon>
        <taxon>Araneae</taxon>
        <taxon>Araneomorphae</taxon>
        <taxon>Entelegynae</taxon>
        <taxon>Araneoidea</taxon>
        <taxon>Araneidae</taxon>
        <taxon>Caerostris</taxon>
    </lineage>
</organism>
<dbReference type="EMBL" id="BPLQ01009371">
    <property type="protein sequence ID" value="GIY43580.1"/>
    <property type="molecule type" value="Genomic_DNA"/>
</dbReference>
<name>A0AAV4TFN0_9ARAC</name>
<gene>
    <name evidence="2" type="ORF">CDAR_270811</name>
</gene>
<proteinExistence type="predicted"/>